<dbReference type="PIRSF" id="PIRSF005739">
    <property type="entry name" value="O-mtase"/>
    <property type="match status" value="1"/>
</dbReference>
<dbReference type="EMBL" id="FTNI01000011">
    <property type="protein sequence ID" value="SIR58598.1"/>
    <property type="molecule type" value="Genomic_DNA"/>
</dbReference>
<gene>
    <name evidence="7" type="ORF">SAMN05421833_11151</name>
</gene>
<dbReference type="Pfam" id="PF00891">
    <property type="entry name" value="Methyltransf_2"/>
    <property type="match status" value="1"/>
</dbReference>
<keyword evidence="1" id="KW-0489">Methyltransferase</keyword>
<keyword evidence="2" id="KW-0808">Transferase</keyword>
<evidence type="ECO:0000259" key="6">
    <source>
        <dbReference type="Pfam" id="PF08100"/>
    </source>
</evidence>
<dbReference type="PROSITE" id="PS51683">
    <property type="entry name" value="SAM_OMT_II"/>
    <property type="match status" value="1"/>
</dbReference>
<dbReference type="AlphaFoldDB" id="A0A1N7C4T1"/>
<sequence length="344" mass="36438">MSDRPRGLAGYATLSRMAFGYQSSQILYAAVRLGVPDLLAEGPAPVTRLAESTGSDPHALGRLLRALAVLGVVEEGEPGWFGLTEQGQPLRADHPWSMRSSLLLLGDPDTWRAWGALTDSVRTGEAAWDHAHGRPLFDHLARHPELSAVFNRAMHEGTERIAPALPRAYDFGRAHTVVDIGGGNGALLAAVLAATPGLKGVLFDTADGVAGAAEELRRAGLSDRCSIEAGDFFEAVPEGDVMLVKGVLHDWDDRRCIAILRSCRRSIAADGRLLVLEPVMPSGLGTPEAAGAVMSDIAMLVYTGGRERGVTEFRDLLAAAGFDLTEVTPPLGGSEIRALVAKPA</sequence>
<dbReference type="GO" id="GO:0008171">
    <property type="term" value="F:O-methyltransferase activity"/>
    <property type="evidence" value="ECO:0007669"/>
    <property type="project" value="InterPro"/>
</dbReference>
<feature type="domain" description="O-methyltransferase dimerisation" evidence="6">
    <location>
        <begin position="17"/>
        <end position="87"/>
    </location>
</feature>
<feature type="domain" description="O-methyltransferase C-terminal" evidence="5">
    <location>
        <begin position="114"/>
        <end position="322"/>
    </location>
</feature>
<evidence type="ECO:0000313" key="7">
    <source>
        <dbReference type="EMBL" id="SIR58598.1"/>
    </source>
</evidence>
<proteinExistence type="predicted"/>
<evidence type="ECO:0000313" key="8">
    <source>
        <dbReference type="Proteomes" id="UP000186096"/>
    </source>
</evidence>
<evidence type="ECO:0000256" key="2">
    <source>
        <dbReference type="ARBA" id="ARBA00022679"/>
    </source>
</evidence>
<accession>A0A1N7C4T1</accession>
<dbReference type="RefSeq" id="WP_076435709.1">
    <property type="nucleotide sequence ID" value="NZ_FTNI01000011.1"/>
</dbReference>
<dbReference type="InterPro" id="IPR036390">
    <property type="entry name" value="WH_DNA-bd_sf"/>
</dbReference>
<dbReference type="GO" id="GO:0046983">
    <property type="term" value="F:protein dimerization activity"/>
    <property type="evidence" value="ECO:0007669"/>
    <property type="project" value="InterPro"/>
</dbReference>
<dbReference type="Proteomes" id="UP000186096">
    <property type="component" value="Unassembled WGS sequence"/>
</dbReference>
<evidence type="ECO:0000256" key="1">
    <source>
        <dbReference type="ARBA" id="ARBA00022603"/>
    </source>
</evidence>
<dbReference type="STRING" id="58117.SAMN05421833_11151"/>
<dbReference type="Pfam" id="PF08100">
    <property type="entry name" value="Dimerisation"/>
    <property type="match status" value="1"/>
</dbReference>
<dbReference type="SUPFAM" id="SSF46785">
    <property type="entry name" value="Winged helix' DNA-binding domain"/>
    <property type="match status" value="1"/>
</dbReference>
<dbReference type="SUPFAM" id="SSF53335">
    <property type="entry name" value="S-adenosyl-L-methionine-dependent methyltransferases"/>
    <property type="match status" value="1"/>
</dbReference>
<name>A0A1N7C4T1_9ACTN</name>
<dbReference type="InterPro" id="IPR001077">
    <property type="entry name" value="COMT_C"/>
</dbReference>
<dbReference type="PANTHER" id="PTHR43712">
    <property type="entry name" value="PUTATIVE (AFU_ORTHOLOGUE AFUA_4G14580)-RELATED"/>
    <property type="match status" value="1"/>
</dbReference>
<dbReference type="InterPro" id="IPR016461">
    <property type="entry name" value="COMT-like"/>
</dbReference>
<feature type="active site" description="Proton acceptor" evidence="4">
    <location>
        <position position="249"/>
    </location>
</feature>
<dbReference type="Gene3D" id="1.10.10.10">
    <property type="entry name" value="Winged helix-like DNA-binding domain superfamily/Winged helix DNA-binding domain"/>
    <property type="match status" value="1"/>
</dbReference>
<reference evidence="8" key="1">
    <citation type="submission" date="2017-01" db="EMBL/GenBank/DDBJ databases">
        <authorList>
            <person name="Varghese N."/>
            <person name="Submissions S."/>
        </authorList>
    </citation>
    <scope>NUCLEOTIDE SEQUENCE [LARGE SCALE GENOMIC DNA]</scope>
    <source>
        <strain evidence="8">ATCC 12950</strain>
    </source>
</reference>
<dbReference type="Gene3D" id="1.10.287.1350">
    <property type="match status" value="1"/>
</dbReference>
<protein>
    <submittedName>
        <fullName evidence="7">Dimerisation domain-containing protein</fullName>
    </submittedName>
</protein>
<dbReference type="PANTHER" id="PTHR43712:SF2">
    <property type="entry name" value="O-METHYLTRANSFERASE CICE"/>
    <property type="match status" value="1"/>
</dbReference>
<dbReference type="InterPro" id="IPR012967">
    <property type="entry name" value="COMT_dimerisation"/>
</dbReference>
<dbReference type="Gene3D" id="3.40.50.150">
    <property type="entry name" value="Vaccinia Virus protein VP39"/>
    <property type="match status" value="1"/>
</dbReference>
<keyword evidence="8" id="KW-1185">Reference proteome</keyword>
<evidence type="ECO:0000256" key="4">
    <source>
        <dbReference type="PIRSR" id="PIRSR005739-1"/>
    </source>
</evidence>
<evidence type="ECO:0000256" key="3">
    <source>
        <dbReference type="ARBA" id="ARBA00022691"/>
    </source>
</evidence>
<dbReference type="InterPro" id="IPR029063">
    <property type="entry name" value="SAM-dependent_MTases_sf"/>
</dbReference>
<dbReference type="OrthoDB" id="4145676at2"/>
<dbReference type="InterPro" id="IPR036388">
    <property type="entry name" value="WH-like_DNA-bd_sf"/>
</dbReference>
<dbReference type="GO" id="GO:0032259">
    <property type="term" value="P:methylation"/>
    <property type="evidence" value="ECO:0007669"/>
    <property type="project" value="UniProtKB-KW"/>
</dbReference>
<dbReference type="CDD" id="cd02440">
    <property type="entry name" value="AdoMet_MTases"/>
    <property type="match status" value="1"/>
</dbReference>
<evidence type="ECO:0000259" key="5">
    <source>
        <dbReference type="Pfam" id="PF00891"/>
    </source>
</evidence>
<organism evidence="7 8">
    <name type="scientific">Microbispora rosea</name>
    <dbReference type="NCBI Taxonomy" id="58117"/>
    <lineage>
        <taxon>Bacteria</taxon>
        <taxon>Bacillati</taxon>
        <taxon>Actinomycetota</taxon>
        <taxon>Actinomycetes</taxon>
        <taxon>Streptosporangiales</taxon>
        <taxon>Streptosporangiaceae</taxon>
        <taxon>Microbispora</taxon>
    </lineage>
</organism>
<keyword evidence="3" id="KW-0949">S-adenosyl-L-methionine</keyword>